<keyword evidence="2 6" id="KW-0853">WD repeat</keyword>
<sequence>MGAVSGISIQPSALSKVFTSSYDGQIRLVDVEKESFDLLYSSDECISSLSQQPNDVNSLYFSEVSGELGVFDIQARKSSSSWLLHTAWINSIDFNPENTNLMATSSIDGTACIWDLRSISAGSSNYLKKIDHELVTLT</sequence>
<name>A0AAP0HW75_9MAGN</name>
<dbReference type="InterPro" id="IPR036322">
    <property type="entry name" value="WD40_repeat_dom_sf"/>
</dbReference>
<comment type="similarity">
    <text evidence="1">Belongs to the WD repeat DDB2/WDR76 family.</text>
</comment>
<dbReference type="PROSITE" id="PS00678">
    <property type="entry name" value="WD_REPEATS_1"/>
    <property type="match status" value="1"/>
</dbReference>
<dbReference type="GO" id="GO:0005634">
    <property type="term" value="C:nucleus"/>
    <property type="evidence" value="ECO:0007669"/>
    <property type="project" value="TreeGrafter"/>
</dbReference>
<dbReference type="PROSITE" id="PS50082">
    <property type="entry name" value="WD_REPEATS_2"/>
    <property type="match status" value="1"/>
</dbReference>
<feature type="repeat" description="WD" evidence="6">
    <location>
        <begin position="85"/>
        <end position="124"/>
    </location>
</feature>
<evidence type="ECO:0000256" key="1">
    <source>
        <dbReference type="ARBA" id="ARBA00005434"/>
    </source>
</evidence>
<keyword evidence="3" id="KW-0677">Repeat</keyword>
<evidence type="ECO:0000256" key="3">
    <source>
        <dbReference type="ARBA" id="ARBA00022737"/>
    </source>
</evidence>
<accession>A0AAP0HW75</accession>
<dbReference type="PANTHER" id="PTHR14773">
    <property type="entry name" value="WD REPEAT-CONTAINING PROTEIN 76"/>
    <property type="match status" value="1"/>
</dbReference>
<dbReference type="InterPro" id="IPR050853">
    <property type="entry name" value="WD_repeat_DNA-damage-binding"/>
</dbReference>
<dbReference type="EMBL" id="JBBNAF010000011">
    <property type="protein sequence ID" value="KAK9098400.1"/>
    <property type="molecule type" value="Genomic_DNA"/>
</dbReference>
<keyword evidence="4" id="KW-0227">DNA damage</keyword>
<dbReference type="InterPro" id="IPR001680">
    <property type="entry name" value="WD40_rpt"/>
</dbReference>
<keyword evidence="8" id="KW-1185">Reference proteome</keyword>
<reference evidence="7 8" key="1">
    <citation type="submission" date="2024-01" db="EMBL/GenBank/DDBJ databases">
        <title>Genome assemblies of Stephania.</title>
        <authorList>
            <person name="Yang L."/>
        </authorList>
    </citation>
    <scope>NUCLEOTIDE SEQUENCE [LARGE SCALE GENOMIC DNA]</scope>
    <source>
        <strain evidence="7">YNDBR</strain>
        <tissue evidence="7">Leaf</tissue>
    </source>
</reference>
<dbReference type="SMART" id="SM00320">
    <property type="entry name" value="WD40"/>
    <property type="match status" value="1"/>
</dbReference>
<protein>
    <submittedName>
        <fullName evidence="7">Uncharacterized protein</fullName>
    </submittedName>
</protein>
<dbReference type="Gene3D" id="2.130.10.10">
    <property type="entry name" value="YVTN repeat-like/Quinoprotein amine dehydrogenase"/>
    <property type="match status" value="1"/>
</dbReference>
<dbReference type="GO" id="GO:0006974">
    <property type="term" value="P:DNA damage response"/>
    <property type="evidence" value="ECO:0007669"/>
    <property type="project" value="UniProtKB-KW"/>
</dbReference>
<proteinExistence type="inferred from homology"/>
<evidence type="ECO:0000256" key="2">
    <source>
        <dbReference type="ARBA" id="ARBA00022574"/>
    </source>
</evidence>
<evidence type="ECO:0000256" key="4">
    <source>
        <dbReference type="ARBA" id="ARBA00022763"/>
    </source>
</evidence>
<dbReference type="SUPFAM" id="SSF50978">
    <property type="entry name" value="WD40 repeat-like"/>
    <property type="match status" value="1"/>
</dbReference>
<evidence type="ECO:0000256" key="6">
    <source>
        <dbReference type="PROSITE-ProRule" id="PRU00221"/>
    </source>
</evidence>
<evidence type="ECO:0000313" key="7">
    <source>
        <dbReference type="EMBL" id="KAK9098400.1"/>
    </source>
</evidence>
<dbReference type="GO" id="GO:0003677">
    <property type="term" value="F:DNA binding"/>
    <property type="evidence" value="ECO:0007669"/>
    <property type="project" value="UniProtKB-KW"/>
</dbReference>
<evidence type="ECO:0000256" key="5">
    <source>
        <dbReference type="ARBA" id="ARBA00023125"/>
    </source>
</evidence>
<dbReference type="Proteomes" id="UP001420932">
    <property type="component" value="Unassembled WGS sequence"/>
</dbReference>
<dbReference type="InterPro" id="IPR015943">
    <property type="entry name" value="WD40/YVTN_repeat-like_dom_sf"/>
</dbReference>
<evidence type="ECO:0000313" key="8">
    <source>
        <dbReference type="Proteomes" id="UP001420932"/>
    </source>
</evidence>
<dbReference type="PANTHER" id="PTHR14773:SF0">
    <property type="entry name" value="WD REPEAT-CONTAINING PROTEIN 76"/>
    <property type="match status" value="1"/>
</dbReference>
<dbReference type="GO" id="GO:2000001">
    <property type="term" value="P:regulation of DNA damage checkpoint"/>
    <property type="evidence" value="ECO:0007669"/>
    <property type="project" value="TreeGrafter"/>
</dbReference>
<organism evidence="7 8">
    <name type="scientific">Stephania yunnanensis</name>
    <dbReference type="NCBI Taxonomy" id="152371"/>
    <lineage>
        <taxon>Eukaryota</taxon>
        <taxon>Viridiplantae</taxon>
        <taxon>Streptophyta</taxon>
        <taxon>Embryophyta</taxon>
        <taxon>Tracheophyta</taxon>
        <taxon>Spermatophyta</taxon>
        <taxon>Magnoliopsida</taxon>
        <taxon>Ranunculales</taxon>
        <taxon>Menispermaceae</taxon>
        <taxon>Menispermoideae</taxon>
        <taxon>Cissampelideae</taxon>
        <taxon>Stephania</taxon>
    </lineage>
</organism>
<dbReference type="Pfam" id="PF00400">
    <property type="entry name" value="WD40"/>
    <property type="match status" value="1"/>
</dbReference>
<gene>
    <name evidence="7" type="ORF">Syun_025445</name>
</gene>
<keyword evidence="5" id="KW-0238">DNA-binding</keyword>
<dbReference type="PROSITE" id="PS50294">
    <property type="entry name" value="WD_REPEATS_REGION"/>
    <property type="match status" value="1"/>
</dbReference>
<comment type="caution">
    <text evidence="7">The sequence shown here is derived from an EMBL/GenBank/DDBJ whole genome shotgun (WGS) entry which is preliminary data.</text>
</comment>
<dbReference type="InterPro" id="IPR019775">
    <property type="entry name" value="WD40_repeat_CS"/>
</dbReference>
<dbReference type="AlphaFoldDB" id="A0AAP0HW75"/>